<accession>A0A510DUV5</accession>
<accession>A0A510E2I1</accession>
<dbReference type="InterPro" id="IPR037914">
    <property type="entry name" value="SpoVT-AbrB_sf"/>
</dbReference>
<dbReference type="EMBL" id="AP018929">
    <property type="protein sequence ID" value="BBG23959.1"/>
    <property type="molecule type" value="Genomic_DNA"/>
</dbReference>
<dbReference type="SMART" id="SM00966">
    <property type="entry name" value="SpoVT_AbrB"/>
    <property type="match status" value="1"/>
</dbReference>
<dbReference type="EMBL" id="AP018930">
    <property type="protein sequence ID" value="BBG26714.1"/>
    <property type="molecule type" value="Genomic_DNA"/>
</dbReference>
<keyword evidence="4" id="KW-1185">Reference proteome</keyword>
<evidence type="ECO:0000259" key="1">
    <source>
        <dbReference type="SMART" id="SM00966"/>
    </source>
</evidence>
<sequence length="52" mass="6046">MSTEEIVKVSRNYQITIPARIRQRVEVKEGDLVKIVYDESTNQLKLNILKVS</sequence>
<dbReference type="KEGG" id="step:IC006_1257"/>
<reference evidence="2 4" key="2">
    <citation type="journal article" date="2020" name="Int. J. Syst. Evol. Microbiol.">
        <title>Sulfuracidifex tepidarius gen. nov., sp. nov. and transfer of Sulfolobus metallicus Huber and Stetter 1992 to the genus Sulfuracidifex as Sulfuracidifex metallicus comb. nov.</title>
        <authorList>
            <person name="Itoh T."/>
            <person name="Miura T."/>
            <person name="Sakai H.D."/>
            <person name="Kato S."/>
            <person name="Ohkuma M."/>
            <person name="Takashina T."/>
        </authorList>
    </citation>
    <scope>NUCLEOTIDE SEQUENCE [LARGE SCALE GENOMIC DNA]</scope>
    <source>
        <strain evidence="2 4">IC-006</strain>
        <strain evidence="3">IC-007</strain>
    </source>
</reference>
<reference evidence="5" key="1">
    <citation type="submission" date="2018-09" db="EMBL/GenBank/DDBJ databases">
        <title>Complete Genome Sequencing of Sulfolobus sp. JCM 16834.</title>
        <authorList>
            <person name="Kato S."/>
            <person name="Itoh T."/>
            <person name="Ohkuma M."/>
        </authorList>
    </citation>
    <scope>NUCLEOTIDE SEQUENCE [LARGE SCALE GENOMIC DNA]</scope>
    <source>
        <strain evidence="5">IC-007</strain>
    </source>
</reference>
<protein>
    <submittedName>
        <fullName evidence="2">Repressor-like protein SSo7c4</fullName>
    </submittedName>
</protein>
<feature type="domain" description="SpoVT-AbrB" evidence="1">
    <location>
        <begin position="7"/>
        <end position="52"/>
    </location>
</feature>
<dbReference type="Gene3D" id="2.10.260.10">
    <property type="match status" value="1"/>
</dbReference>
<dbReference type="Proteomes" id="UP000322983">
    <property type="component" value="Chromosome"/>
</dbReference>
<dbReference type="SUPFAM" id="SSF89447">
    <property type="entry name" value="AbrB/MazE/MraZ-like"/>
    <property type="match status" value="1"/>
</dbReference>
<evidence type="ECO:0000313" key="2">
    <source>
        <dbReference type="EMBL" id="BBG23959.1"/>
    </source>
</evidence>
<evidence type="ECO:0000313" key="5">
    <source>
        <dbReference type="Proteomes" id="UP000325030"/>
    </source>
</evidence>
<name>A0A510DUV5_9CREN</name>
<dbReference type="NCBIfam" id="TIGR01439">
    <property type="entry name" value="lp_hng_hel_AbrB"/>
    <property type="match status" value="1"/>
</dbReference>
<dbReference type="GO" id="GO:0003677">
    <property type="term" value="F:DNA binding"/>
    <property type="evidence" value="ECO:0007669"/>
    <property type="project" value="InterPro"/>
</dbReference>
<dbReference type="Pfam" id="PF04014">
    <property type="entry name" value="MazE_antitoxin"/>
    <property type="match status" value="1"/>
</dbReference>
<evidence type="ECO:0000313" key="4">
    <source>
        <dbReference type="Proteomes" id="UP000322983"/>
    </source>
</evidence>
<dbReference type="GeneID" id="41717575"/>
<gene>
    <name evidence="2" type="ORF">IC006_1257</name>
    <name evidence="3" type="ORF">IC007_1232</name>
</gene>
<dbReference type="InterPro" id="IPR007159">
    <property type="entry name" value="SpoVT-AbrB_dom"/>
</dbReference>
<organism evidence="2 4">
    <name type="scientific">Sulfuracidifex tepidarius</name>
    <dbReference type="NCBI Taxonomy" id="1294262"/>
    <lineage>
        <taxon>Archaea</taxon>
        <taxon>Thermoproteota</taxon>
        <taxon>Thermoprotei</taxon>
        <taxon>Sulfolobales</taxon>
        <taxon>Sulfolobaceae</taxon>
        <taxon>Sulfuracidifex</taxon>
    </lineage>
</organism>
<dbReference type="RefSeq" id="WP_149528474.1">
    <property type="nucleotide sequence ID" value="NZ_AP018929.1"/>
</dbReference>
<proteinExistence type="predicted"/>
<dbReference type="AlphaFoldDB" id="A0A510DUV5"/>
<dbReference type="OrthoDB" id="30861at2157"/>
<evidence type="ECO:0000313" key="3">
    <source>
        <dbReference type="EMBL" id="BBG26714.1"/>
    </source>
</evidence>
<dbReference type="Proteomes" id="UP000325030">
    <property type="component" value="Chromosome"/>
</dbReference>